<name>A0A5P8VS33_9NOSO</name>
<proteinExistence type="predicted"/>
<dbReference type="AlphaFoldDB" id="A0A5P8VS33"/>
<dbReference type="Proteomes" id="UP000326678">
    <property type="component" value="Chromosome Gxm1"/>
</dbReference>
<gene>
    <name evidence="1" type="ORF">GXM_00731</name>
</gene>
<reference evidence="1 2" key="1">
    <citation type="submission" date="2019-10" db="EMBL/GenBank/DDBJ databases">
        <title>Genomic and transcriptomic insights into the perfect genentic adaptation of a filamentous nitrogen-fixing cyanobacterium to rice fields.</title>
        <authorList>
            <person name="Chen Z."/>
        </authorList>
    </citation>
    <scope>NUCLEOTIDE SEQUENCE [LARGE SCALE GENOMIC DNA]</scope>
    <source>
        <strain evidence="1">CCNUC1</strain>
    </source>
</reference>
<evidence type="ECO:0000313" key="2">
    <source>
        <dbReference type="Proteomes" id="UP000326678"/>
    </source>
</evidence>
<sequence>MMKTPVAFLIFNRPDTTAKVFEAIRQAKPPKLLVVADGPRSDRPGEAEKCAATRAIIDSVDWECEVLTDYCDVNLGCKKRVSSGLHWVFAQVEEAIILEDDCLPNPSFFPFCEELLERYREDNRIAVISGQNVQFGRKRTDYSYYFSQYNHCWGWASWRRAWQNFDYDMQLWPLIRDNGWLKDILQDDSAVKCWTKIFQDTYDGKINTWDYQWTFSCWIQNSLSILPNVNLISNIGFGDTGTNTKDVNSIFSNIPTENLDFPLKHPSFLVEDTQADRFTQRSVYDRPLLHRIKYKTTKIFYFLKK</sequence>
<organism evidence="1 2">
    <name type="scientific">Nostoc sphaeroides CCNUC1</name>
    <dbReference type="NCBI Taxonomy" id="2653204"/>
    <lineage>
        <taxon>Bacteria</taxon>
        <taxon>Bacillati</taxon>
        <taxon>Cyanobacteriota</taxon>
        <taxon>Cyanophyceae</taxon>
        <taxon>Nostocales</taxon>
        <taxon>Nostocaceae</taxon>
        <taxon>Nostoc</taxon>
    </lineage>
</organism>
<dbReference type="InterPro" id="IPR029044">
    <property type="entry name" value="Nucleotide-diphossugar_trans"/>
</dbReference>
<dbReference type="GO" id="GO:0016740">
    <property type="term" value="F:transferase activity"/>
    <property type="evidence" value="ECO:0007669"/>
    <property type="project" value="UniProtKB-KW"/>
</dbReference>
<dbReference type="EMBL" id="CP045226">
    <property type="protein sequence ID" value="QFS43258.1"/>
    <property type="molecule type" value="Genomic_DNA"/>
</dbReference>
<dbReference type="Gene3D" id="3.90.550.10">
    <property type="entry name" value="Spore Coat Polysaccharide Biosynthesis Protein SpsA, Chain A"/>
    <property type="match status" value="1"/>
</dbReference>
<protein>
    <submittedName>
        <fullName evidence="1">Glycosyltransferase family 2 protein</fullName>
    </submittedName>
</protein>
<keyword evidence="2" id="KW-1185">Reference proteome</keyword>
<keyword evidence="1" id="KW-0808">Transferase</keyword>
<dbReference type="KEGG" id="nsh:GXM_00731"/>
<dbReference type="SUPFAM" id="SSF53448">
    <property type="entry name" value="Nucleotide-diphospho-sugar transferases"/>
    <property type="match status" value="1"/>
</dbReference>
<evidence type="ECO:0000313" key="1">
    <source>
        <dbReference type="EMBL" id="QFS43258.1"/>
    </source>
</evidence>
<accession>A0A5P8VS33</accession>